<sequence length="131" mass="14247">MKKLFLLGISILTLSLSSFTQASVKVGVALDMDLSLVAQIDSYNIVLGDSGFAVDYLVKTGKFNNETPLTWYVGGGGWAGWDHGYGVRTPVGVSWYFAKGWDLYGQVQPVANFDDSFKFSVDGAIGVRFAF</sequence>
<comment type="caution">
    <text evidence="2">The sequence shown here is derived from an EMBL/GenBank/DDBJ whole genome shotgun (WGS) entry which is preliminary data.</text>
</comment>
<dbReference type="EMBL" id="JQEC01000016">
    <property type="protein sequence ID" value="KGJ94987.1"/>
    <property type="molecule type" value="Genomic_DNA"/>
</dbReference>
<accession>A0A099KYS0</accession>
<gene>
    <name evidence="2" type="ORF">GAB14E_2221</name>
</gene>
<dbReference type="OrthoDB" id="5733495at2"/>
<organism evidence="2 3">
    <name type="scientific">Colwellia psychrerythraea</name>
    <name type="common">Vibrio psychroerythus</name>
    <dbReference type="NCBI Taxonomy" id="28229"/>
    <lineage>
        <taxon>Bacteria</taxon>
        <taxon>Pseudomonadati</taxon>
        <taxon>Pseudomonadota</taxon>
        <taxon>Gammaproteobacteria</taxon>
        <taxon>Alteromonadales</taxon>
        <taxon>Colwelliaceae</taxon>
        <taxon>Colwellia</taxon>
    </lineage>
</organism>
<feature type="chain" id="PRO_5001957484" description="Outer membrane protein beta-barrel domain-containing protein" evidence="1">
    <location>
        <begin position="23"/>
        <end position="131"/>
    </location>
</feature>
<dbReference type="RefSeq" id="WP_033081876.1">
    <property type="nucleotide sequence ID" value="NZ_JQEC01000016.1"/>
</dbReference>
<evidence type="ECO:0000256" key="1">
    <source>
        <dbReference type="SAM" id="SignalP"/>
    </source>
</evidence>
<dbReference type="Proteomes" id="UP000029868">
    <property type="component" value="Unassembled WGS sequence"/>
</dbReference>
<evidence type="ECO:0000313" key="2">
    <source>
        <dbReference type="EMBL" id="KGJ94987.1"/>
    </source>
</evidence>
<evidence type="ECO:0000313" key="3">
    <source>
        <dbReference type="Proteomes" id="UP000029868"/>
    </source>
</evidence>
<evidence type="ECO:0008006" key="4">
    <source>
        <dbReference type="Google" id="ProtNLM"/>
    </source>
</evidence>
<dbReference type="PATRIC" id="fig|28229.3.peg.1842"/>
<feature type="signal peptide" evidence="1">
    <location>
        <begin position="1"/>
        <end position="22"/>
    </location>
</feature>
<dbReference type="AlphaFoldDB" id="A0A099KYS0"/>
<name>A0A099KYS0_COLPS</name>
<protein>
    <recommendedName>
        <fullName evidence="4">Outer membrane protein beta-barrel domain-containing protein</fullName>
    </recommendedName>
</protein>
<keyword evidence="1" id="KW-0732">Signal</keyword>
<proteinExistence type="predicted"/>
<reference evidence="2 3" key="1">
    <citation type="submission" date="2014-08" db="EMBL/GenBank/DDBJ databases">
        <title>Genomic and Phenotypic Diversity of Colwellia psychrerythraea strains from Disparate Marine Basins.</title>
        <authorList>
            <person name="Techtmann S.M."/>
            <person name="Stelling S.C."/>
            <person name="Utturkar S.M."/>
            <person name="Alshibli N."/>
            <person name="Harris A."/>
            <person name="Brown S.D."/>
            <person name="Hazen T.C."/>
        </authorList>
    </citation>
    <scope>NUCLEOTIDE SEQUENCE [LARGE SCALE GENOMIC DNA]</scope>
    <source>
        <strain evidence="2 3">GAB14E</strain>
    </source>
</reference>